<comment type="caution">
    <text evidence="2">The sequence shown here is derived from an EMBL/GenBank/DDBJ whole genome shotgun (WGS) entry which is preliminary data.</text>
</comment>
<evidence type="ECO:0000313" key="2">
    <source>
        <dbReference type="EMBL" id="MBG9375607.1"/>
    </source>
</evidence>
<dbReference type="AlphaFoldDB" id="A0A931DZ45"/>
<gene>
    <name evidence="2" type="ORF">I5907_05140</name>
</gene>
<accession>A0A931DZ45</accession>
<feature type="compositionally biased region" description="Basic residues" evidence="1">
    <location>
        <begin position="1"/>
        <end position="16"/>
    </location>
</feature>
<feature type="region of interest" description="Disordered" evidence="1">
    <location>
        <begin position="1"/>
        <end position="59"/>
    </location>
</feature>
<dbReference type="EMBL" id="JADWYR010000001">
    <property type="protein sequence ID" value="MBG9375607.1"/>
    <property type="molecule type" value="Genomic_DNA"/>
</dbReference>
<reference evidence="2" key="1">
    <citation type="submission" date="2020-11" db="EMBL/GenBank/DDBJ databases">
        <title>Bacterial whole genome sequence for Panacibacter sp. DH6.</title>
        <authorList>
            <person name="Le V."/>
            <person name="Ko S."/>
            <person name="Ahn C.-Y."/>
            <person name="Oh H.-M."/>
        </authorList>
    </citation>
    <scope>NUCLEOTIDE SEQUENCE</scope>
    <source>
        <strain evidence="2">DH6</strain>
    </source>
</reference>
<protein>
    <submittedName>
        <fullName evidence="2">Uncharacterized protein</fullName>
    </submittedName>
</protein>
<evidence type="ECO:0000256" key="1">
    <source>
        <dbReference type="SAM" id="MobiDB-lite"/>
    </source>
</evidence>
<dbReference type="Proteomes" id="UP000628448">
    <property type="component" value="Unassembled WGS sequence"/>
</dbReference>
<dbReference type="RefSeq" id="WP_196989650.1">
    <property type="nucleotide sequence ID" value="NZ_JADWYR010000001.1"/>
</dbReference>
<name>A0A931DZ45_9BACT</name>
<keyword evidence="3" id="KW-1185">Reference proteome</keyword>
<sequence>MAKAVKKKGTKKKNKLGVKNSLVNNINARKKKGVSRSRKKSTVSKKSYKKMQDNWGEKD</sequence>
<organism evidence="2 3">
    <name type="scientific">Panacibacter microcysteis</name>
    <dbReference type="NCBI Taxonomy" id="2793269"/>
    <lineage>
        <taxon>Bacteria</taxon>
        <taxon>Pseudomonadati</taxon>
        <taxon>Bacteroidota</taxon>
        <taxon>Chitinophagia</taxon>
        <taxon>Chitinophagales</taxon>
        <taxon>Chitinophagaceae</taxon>
        <taxon>Panacibacter</taxon>
    </lineage>
</organism>
<proteinExistence type="predicted"/>
<feature type="compositionally biased region" description="Basic and acidic residues" evidence="1">
    <location>
        <begin position="50"/>
        <end position="59"/>
    </location>
</feature>
<feature type="compositionally biased region" description="Basic residues" evidence="1">
    <location>
        <begin position="28"/>
        <end position="49"/>
    </location>
</feature>
<evidence type="ECO:0000313" key="3">
    <source>
        <dbReference type="Proteomes" id="UP000628448"/>
    </source>
</evidence>